<feature type="signal peptide" evidence="6">
    <location>
        <begin position="1"/>
        <end position="19"/>
    </location>
</feature>
<dbReference type="AlphaFoldDB" id="A0A1S9PHM9"/>
<evidence type="ECO:0000313" key="7">
    <source>
        <dbReference type="EMBL" id="OOQ60466.1"/>
    </source>
</evidence>
<dbReference type="InterPro" id="IPR017850">
    <property type="entry name" value="Alkaline_phosphatase_core_sf"/>
</dbReference>
<dbReference type="Proteomes" id="UP000189739">
    <property type="component" value="Unassembled WGS sequence"/>
</dbReference>
<name>A0A1S9PHM9_9SPHI</name>
<dbReference type="PANTHER" id="PTHR10151:SF120">
    <property type="entry name" value="BIS(5'-ADENOSYL)-TRIPHOSPHATASE"/>
    <property type="match status" value="1"/>
</dbReference>
<reference evidence="7 8" key="1">
    <citation type="submission" date="2016-07" db="EMBL/GenBank/DDBJ databases">
        <title>Genomic analysis of zinc-resistant bacterium Mucilaginibacter pedocola TBZ30.</title>
        <authorList>
            <person name="Huang J."/>
            <person name="Tang J."/>
        </authorList>
    </citation>
    <scope>NUCLEOTIDE SEQUENCE [LARGE SCALE GENOMIC DNA]</scope>
    <source>
        <strain evidence="7 8">TBZ30</strain>
    </source>
</reference>
<dbReference type="Gene3D" id="3.40.720.10">
    <property type="entry name" value="Alkaline Phosphatase, subunit A"/>
    <property type="match status" value="1"/>
</dbReference>
<dbReference type="CDD" id="cd16016">
    <property type="entry name" value="AP-SPAP"/>
    <property type="match status" value="1"/>
</dbReference>
<evidence type="ECO:0000256" key="6">
    <source>
        <dbReference type="SAM" id="SignalP"/>
    </source>
</evidence>
<dbReference type="PANTHER" id="PTHR10151">
    <property type="entry name" value="ECTONUCLEOTIDE PYROPHOSPHATASE/PHOSPHODIESTERASE"/>
    <property type="match status" value="1"/>
</dbReference>
<dbReference type="Pfam" id="PF01663">
    <property type="entry name" value="Phosphodiest"/>
    <property type="match status" value="1"/>
</dbReference>
<keyword evidence="8" id="KW-1185">Reference proteome</keyword>
<protein>
    <submittedName>
        <fullName evidence="7">Nucleotide pyrophosphatase</fullName>
    </submittedName>
</protein>
<dbReference type="SUPFAM" id="SSF53649">
    <property type="entry name" value="Alkaline phosphatase-like"/>
    <property type="match status" value="1"/>
</dbReference>
<dbReference type="OrthoDB" id="9766127at2"/>
<dbReference type="PIRSF" id="PIRSF031924">
    <property type="entry name" value="Pi-irrepressible_AP"/>
    <property type="match status" value="1"/>
</dbReference>
<evidence type="ECO:0000256" key="1">
    <source>
        <dbReference type="ARBA" id="ARBA00022553"/>
    </source>
</evidence>
<gene>
    <name evidence="7" type="ORF">BC343_24530</name>
</gene>
<dbReference type="GO" id="GO:0004035">
    <property type="term" value="F:alkaline phosphatase activity"/>
    <property type="evidence" value="ECO:0007669"/>
    <property type="project" value="InterPro"/>
</dbReference>
<dbReference type="InterPro" id="IPR002591">
    <property type="entry name" value="Phosphodiest/P_Trfase"/>
</dbReference>
<feature type="binding site" evidence="5">
    <location>
        <position position="105"/>
    </location>
    <ligand>
        <name>substrate</name>
    </ligand>
</feature>
<dbReference type="STRING" id="1792845.BC343_24530"/>
<dbReference type="EMBL" id="MBTF01000006">
    <property type="protein sequence ID" value="OOQ60466.1"/>
    <property type="molecule type" value="Genomic_DNA"/>
</dbReference>
<evidence type="ECO:0000256" key="4">
    <source>
        <dbReference type="PIRSR" id="PIRSR031924-50"/>
    </source>
</evidence>
<feature type="binding site" evidence="5">
    <location>
        <begin position="166"/>
        <end position="168"/>
    </location>
    <ligand>
        <name>substrate</name>
    </ligand>
</feature>
<evidence type="ECO:0000256" key="3">
    <source>
        <dbReference type="ARBA" id="ARBA00022729"/>
    </source>
</evidence>
<dbReference type="RefSeq" id="WP_078347469.1">
    <property type="nucleotide sequence ID" value="NZ_MBTF01000006.1"/>
</dbReference>
<sequence>MKIRPLILAALLLATGASAQNKKTTVAATALPRPKLVVGIVVDQMRWDYLYRYYDRYQAGGFKRMLNEGFTCENTLIPYIPTVTAIGHSTVYTGSVPAIHGIAGNDFTIQATGKSMYCTDDSTVTSVGAVSAAGKMSPRNLQASTITDELKLATNFRSKVIGIALKDRGGILPAGHAANAAYWFDDASGNWITSTYYMNALPAWVTAFNAQKNAEKYLKQDWNTLYPINTYVQSADDNSPKYEGKFGGAEAPVFPVKTSELYKGRVGMIRSTPYGNTLTLDLAKAAVENEHLGGGQLTDFLAVSLSSTDYIGHQFGPNSVEVEDTYLRLDKDISAFFAYLDAKVGKGNYTVFLTADHGAAHNPNFLIDHNIPAGYFDESAARTGLNALLEEKFKVKNLVLNLGNYQVNYNNAAIKKEGLSEDAIKAESIQYLQKQAGVAFVVDMQRVQAANIPEDLRTRITNGYNVERSGTVQIVLKPGFYGGHGGTGTTHGTWNPYDAHIPLVFMGWGIKHGSLVRETHMTDIAATIAALLHIQAPSGSIGDAIGEVLK</sequence>
<evidence type="ECO:0000256" key="5">
    <source>
        <dbReference type="PIRSR" id="PIRSR031924-51"/>
    </source>
</evidence>
<feature type="chain" id="PRO_5012391014" evidence="6">
    <location>
        <begin position="20"/>
        <end position="550"/>
    </location>
</feature>
<dbReference type="InterPro" id="IPR026263">
    <property type="entry name" value="Alkaline_phosphatase_prok"/>
</dbReference>
<evidence type="ECO:0000313" key="8">
    <source>
        <dbReference type="Proteomes" id="UP000189739"/>
    </source>
</evidence>
<dbReference type="Gene3D" id="3.30.1360.150">
    <property type="match status" value="1"/>
</dbReference>
<keyword evidence="1 4" id="KW-0597">Phosphoprotein</keyword>
<accession>A0A1S9PHM9</accession>
<dbReference type="NCBIfam" id="NF042991">
    <property type="entry name" value="alk_phos_PafA"/>
    <property type="match status" value="1"/>
</dbReference>
<keyword evidence="2" id="KW-0479">Metal-binding</keyword>
<organism evidence="7 8">
    <name type="scientific">Mucilaginibacter pedocola</name>
    <dbReference type="NCBI Taxonomy" id="1792845"/>
    <lineage>
        <taxon>Bacteria</taxon>
        <taxon>Pseudomonadati</taxon>
        <taxon>Bacteroidota</taxon>
        <taxon>Sphingobacteriia</taxon>
        <taxon>Sphingobacteriales</taxon>
        <taxon>Sphingobacteriaceae</taxon>
        <taxon>Mucilaginibacter</taxon>
    </lineage>
</organism>
<comment type="caution">
    <text evidence="7">The sequence shown here is derived from an EMBL/GenBank/DDBJ whole genome shotgun (WGS) entry which is preliminary data.</text>
</comment>
<proteinExistence type="predicted"/>
<dbReference type="GO" id="GO:0046872">
    <property type="term" value="F:metal ion binding"/>
    <property type="evidence" value="ECO:0007669"/>
    <property type="project" value="UniProtKB-KW"/>
</dbReference>
<keyword evidence="3 6" id="KW-0732">Signal</keyword>
<feature type="active site" description="Phosphothreonine intermediate" evidence="4">
    <location>
        <position position="84"/>
    </location>
</feature>
<evidence type="ECO:0000256" key="2">
    <source>
        <dbReference type="ARBA" id="ARBA00022723"/>
    </source>
</evidence>